<dbReference type="CDD" id="cd00161">
    <property type="entry name" value="beta-trefoil_Ricin-like"/>
    <property type="match status" value="1"/>
</dbReference>
<dbReference type="Proteomes" id="UP000003822">
    <property type="component" value="Unassembled WGS sequence"/>
</dbReference>
<keyword evidence="1 2" id="KW-0732">Signal</keyword>
<name>G9PD71_9ACTO</name>
<dbReference type="eggNOG" id="COG3291">
    <property type="taxonomic scope" value="Bacteria"/>
</dbReference>
<dbReference type="EMBL" id="ACRN01000001">
    <property type="protein sequence ID" value="EHM89685.1"/>
    <property type="molecule type" value="Genomic_DNA"/>
</dbReference>
<gene>
    <name evidence="4" type="ORF">HMPREF0045_00350</name>
</gene>
<dbReference type="PATRIC" id="fig|435830.3.peg.341"/>
<evidence type="ECO:0000313" key="4">
    <source>
        <dbReference type="EMBL" id="EHM89685.1"/>
    </source>
</evidence>
<accession>G9PD71</accession>
<dbReference type="CDD" id="cd14745">
    <property type="entry name" value="GH66"/>
    <property type="match status" value="1"/>
</dbReference>
<dbReference type="InterPro" id="IPR013780">
    <property type="entry name" value="Glyco_hydro_b"/>
</dbReference>
<feature type="signal peptide" evidence="2">
    <location>
        <begin position="1"/>
        <end position="30"/>
    </location>
</feature>
<reference evidence="4 5" key="1">
    <citation type="submission" date="2011-10" db="EMBL/GenBank/DDBJ databases">
        <title>The Genome Sequence of Actinomyces graevenitzii C83.</title>
        <authorList>
            <consortium name="The Broad Institute Genome Sequencing Platform"/>
            <consortium name="The Broad Institute Genome Sequencing Center for Infectious Disease"/>
            <person name="Earl A."/>
            <person name="Ward D."/>
            <person name="Feldgarden M."/>
            <person name="Gevers D."/>
            <person name="Sibley C.D."/>
            <person name="Field T.R."/>
            <person name="Grinwis M."/>
            <person name="Eshaghurshan C.S."/>
            <person name="Surette M.G."/>
            <person name="Young S.K."/>
            <person name="Zeng Q."/>
            <person name="Gargeya S."/>
            <person name="Fitzgerald M."/>
            <person name="Haas B."/>
            <person name="Abouelleil A."/>
            <person name="Alvarado L."/>
            <person name="Arachchi H.M."/>
            <person name="Berlin A."/>
            <person name="Brown A."/>
            <person name="Chapman S.B."/>
            <person name="Chen Z."/>
            <person name="Dunbar C."/>
            <person name="Freedman E."/>
            <person name="Gearin G."/>
            <person name="Goldberg J."/>
            <person name="Griggs A."/>
            <person name="Gujja S."/>
            <person name="Heiman D."/>
            <person name="Howarth C."/>
            <person name="Larson L."/>
            <person name="Lui A."/>
            <person name="MacDonald P.J.P."/>
            <person name="Montmayeur A."/>
            <person name="Murphy C."/>
            <person name="Neiman D."/>
            <person name="Pearson M."/>
            <person name="Priest M."/>
            <person name="Roberts A."/>
            <person name="Saif S."/>
            <person name="Shea T."/>
            <person name="Shenoy N."/>
            <person name="Sisk P."/>
            <person name="Stolte C."/>
            <person name="Sykes S."/>
            <person name="Wortman J."/>
            <person name="Nusbaum C."/>
            <person name="Birren B."/>
        </authorList>
    </citation>
    <scope>NUCLEOTIDE SEQUENCE [LARGE SCALE GENOMIC DNA]</scope>
    <source>
        <strain evidence="4 5">C83</strain>
    </source>
</reference>
<dbReference type="Pfam" id="PF13199">
    <property type="entry name" value="Glyco_hydro_66"/>
    <property type="match status" value="1"/>
</dbReference>
<feature type="domain" description="Ricin B lectin" evidence="3">
    <location>
        <begin position="619"/>
        <end position="750"/>
    </location>
</feature>
<dbReference type="OrthoDB" id="5381276at2"/>
<evidence type="ECO:0000256" key="1">
    <source>
        <dbReference type="ARBA" id="ARBA00022729"/>
    </source>
</evidence>
<proteinExistence type="predicted"/>
<sequence length="751" mass="82353">MKTQPRALRGALAGVCAFTMLGLAGPAVYAEDAKADVDSVWINTAMATPGEKIKIWAQTKPNVEVNFTVSNLGATKAKAKDRANSKGIAVIEFTVPSADGRGYLVDAEAGGGHAYTGIDASKSWTRYPRMGYVGDYSSSVSSQAQLGTMGELAQKYHINSVQFYDWMWRHDDPVKTENGQVADQWQDWLHRPVEKSVVQGFIKSADTNGIASLPYSMAYAALNDDYEQHGVQKSWLINRTQPNDKGQMETKPYTEVMFIYKENGVEKWRSEEHIVDVGDAAWRNLIVPRFNDQIIKLGFKGTHIDQLGSGAQTTFTNSRGEVIDLPWGFAQLVNDTAKATGKPVGLNAVDGFGASELAKSNASYLYTELWGAHETNAQVKQYLQQQRIDSHGKPAIIAAYMNKGENIDDGKGKQTFNTASVQLADAAFAANGATHLELGQNGDPQVKPGNYTKMLEGPYFPDRNRYMQEDLKYWLPSYYNVITAYEQVLYGPQLTSTGRTVSIEGQPTSTDGAANTIWTNTMRNSTGDVLHLINLKGDDGKWRNATGAIKEQNNLKVKYYVGQDGVPARINLVSPDINGGAAKDLSFTKGTDAKGTYITFTVSSLKVWDFIYMIKGNGEGANTRVVNANSGLCMNVRDGKLANGTQVEQVNCDANSYSQNFQYVDGQLRLAGKNLCVDIKEHRNVDGAGIHTWECNSALKSQKWEYTSAGQYRNPETGKCLGVSGDSKQTGAPVHLWTCHSGASQRWTNPN</sequence>
<dbReference type="STRING" id="435830.HMPREF0045_00350"/>
<protein>
    <recommendedName>
        <fullName evidence="3">Ricin B lectin domain-containing protein</fullName>
    </recommendedName>
</protein>
<dbReference type="eggNOG" id="COG5297">
    <property type="taxonomic scope" value="Bacteria"/>
</dbReference>
<comment type="caution">
    <text evidence="4">The sequence shown here is derived from an EMBL/GenBank/DDBJ whole genome shotgun (WGS) entry which is preliminary data.</text>
</comment>
<dbReference type="Gene3D" id="3.20.20.80">
    <property type="entry name" value="Glycosidases"/>
    <property type="match status" value="1"/>
</dbReference>
<dbReference type="InterPro" id="IPR035992">
    <property type="entry name" value="Ricin_B-like_lectins"/>
</dbReference>
<dbReference type="SMART" id="SM00458">
    <property type="entry name" value="RICIN"/>
    <property type="match status" value="1"/>
</dbReference>
<dbReference type="InterPro" id="IPR000772">
    <property type="entry name" value="Ricin_B_lectin"/>
</dbReference>
<evidence type="ECO:0000256" key="2">
    <source>
        <dbReference type="SAM" id="SignalP"/>
    </source>
</evidence>
<feature type="chain" id="PRO_5038455364" description="Ricin B lectin domain-containing protein" evidence="2">
    <location>
        <begin position="31"/>
        <end position="751"/>
    </location>
</feature>
<dbReference type="Gene3D" id="2.80.10.50">
    <property type="match status" value="2"/>
</dbReference>
<dbReference type="RefSeq" id="WP_005984933.1">
    <property type="nucleotide sequence ID" value="NZ_JH470338.1"/>
</dbReference>
<dbReference type="AlphaFoldDB" id="G9PD71"/>
<dbReference type="HOGENOM" id="CLU_013685_0_0_11"/>
<dbReference type="SUPFAM" id="SSF50370">
    <property type="entry name" value="Ricin B-like lectins"/>
    <property type="match status" value="1"/>
</dbReference>
<dbReference type="PROSITE" id="PS50231">
    <property type="entry name" value="RICIN_B_LECTIN"/>
    <property type="match status" value="1"/>
</dbReference>
<dbReference type="Gene3D" id="2.60.40.1180">
    <property type="entry name" value="Golgi alpha-mannosidase II"/>
    <property type="match status" value="1"/>
</dbReference>
<evidence type="ECO:0000313" key="5">
    <source>
        <dbReference type="Proteomes" id="UP000003822"/>
    </source>
</evidence>
<dbReference type="Pfam" id="PF00652">
    <property type="entry name" value="Ricin_B_lectin"/>
    <property type="match status" value="1"/>
</dbReference>
<keyword evidence="5" id="KW-1185">Reference proteome</keyword>
<dbReference type="InterPro" id="IPR025092">
    <property type="entry name" value="Glyco_hydro_66"/>
</dbReference>
<organism evidence="4 5">
    <name type="scientific">Actinomyces graevenitzii C83</name>
    <dbReference type="NCBI Taxonomy" id="435830"/>
    <lineage>
        <taxon>Bacteria</taxon>
        <taxon>Bacillati</taxon>
        <taxon>Actinomycetota</taxon>
        <taxon>Actinomycetes</taxon>
        <taxon>Actinomycetales</taxon>
        <taxon>Actinomycetaceae</taxon>
        <taxon>Actinomyces</taxon>
    </lineage>
</organism>
<evidence type="ECO:0000259" key="3">
    <source>
        <dbReference type="SMART" id="SM00458"/>
    </source>
</evidence>